<dbReference type="InterPro" id="IPR043128">
    <property type="entry name" value="Rev_trsase/Diguanyl_cyclase"/>
</dbReference>
<dbReference type="PROSITE" id="PS50113">
    <property type="entry name" value="PAC"/>
    <property type="match status" value="1"/>
</dbReference>
<dbReference type="CDD" id="cd01949">
    <property type="entry name" value="GGDEF"/>
    <property type="match status" value="1"/>
</dbReference>
<dbReference type="InterPro" id="IPR013655">
    <property type="entry name" value="PAS_fold_3"/>
</dbReference>
<feature type="domain" description="PAS" evidence="2">
    <location>
        <begin position="170"/>
        <end position="242"/>
    </location>
</feature>
<feature type="transmembrane region" description="Helical" evidence="1">
    <location>
        <begin position="86"/>
        <end position="102"/>
    </location>
</feature>
<feature type="transmembrane region" description="Helical" evidence="1">
    <location>
        <begin position="14"/>
        <end position="32"/>
    </location>
</feature>
<dbReference type="SMART" id="SM00086">
    <property type="entry name" value="PAC"/>
    <property type="match status" value="1"/>
</dbReference>
<keyword evidence="1" id="KW-1133">Transmembrane helix</keyword>
<dbReference type="SMART" id="SM00267">
    <property type="entry name" value="GGDEF"/>
    <property type="match status" value="1"/>
</dbReference>
<dbReference type="InterPro" id="IPR001610">
    <property type="entry name" value="PAC"/>
</dbReference>
<feature type="domain" description="GGDEF" evidence="4">
    <location>
        <begin position="328"/>
        <end position="460"/>
    </location>
</feature>
<evidence type="ECO:0000256" key="1">
    <source>
        <dbReference type="SAM" id="Phobius"/>
    </source>
</evidence>
<dbReference type="AlphaFoldDB" id="A0A7C8LR92"/>
<comment type="caution">
    <text evidence="5">The sequence shown here is derived from an EMBL/GenBank/DDBJ whole genome shotgun (WGS) entry which is preliminary data.</text>
</comment>
<sequence>MNYWEALTHARNKLTVKLLWAFYLCTIIMATIHLGQYMSYYIIGFALCTLATVFVYRKRHVILTMYLLVTIMFVYFLSLMELRPHLVNVIFVWLTLILSSLYQQYRVIVLAGGYSASITLYSFAFHGKELLSNFQHSDMIYLVLFGAFMTVYFLFYTKFTRDLWMKERERDQQLKNILDSVDIITLSFDIRKKKISFSEGITQLTEYSPSDFENDLSLWKELVYPQDLEAVADHFKELYKGESKVFDMRITTKLKKEKWLHIRAIPVLDSNRKVVRIDGVVIDVTERRCMEEEIKYMAYHDILTELPNRVQFNDYFMKTLSEAKNEKKKLAILFIDLDQFKSINDSLGHDIGDLLLKETAKRLKAALRKTDFLCRIGGDEFIILLNNIKNDEVNRLAQRIVDAFKEPFELQGHALSVTPSIGISIYPNHGNDIETLIKKADDTMYLAKKKGKNNYQFYSPMLKDA</sequence>
<evidence type="ECO:0000259" key="2">
    <source>
        <dbReference type="PROSITE" id="PS50112"/>
    </source>
</evidence>
<dbReference type="InterPro" id="IPR029787">
    <property type="entry name" value="Nucleotide_cyclase"/>
</dbReference>
<gene>
    <name evidence="5" type="ORF">GND95_04160</name>
</gene>
<dbReference type="InterPro" id="IPR000014">
    <property type="entry name" value="PAS"/>
</dbReference>
<keyword evidence="6" id="KW-1185">Reference proteome</keyword>
<dbReference type="NCBIfam" id="TIGR00229">
    <property type="entry name" value="sensory_box"/>
    <property type="match status" value="1"/>
</dbReference>
<dbReference type="PROSITE" id="PS50887">
    <property type="entry name" value="GGDEF"/>
    <property type="match status" value="1"/>
</dbReference>
<dbReference type="NCBIfam" id="TIGR00254">
    <property type="entry name" value="GGDEF"/>
    <property type="match status" value="1"/>
</dbReference>
<dbReference type="Proteomes" id="UP000483018">
    <property type="component" value="Unassembled WGS sequence"/>
</dbReference>
<feature type="domain" description="PAC" evidence="3">
    <location>
        <begin position="244"/>
        <end position="296"/>
    </location>
</feature>
<proteinExistence type="predicted"/>
<dbReference type="SUPFAM" id="SSF55073">
    <property type="entry name" value="Nucleotide cyclase"/>
    <property type="match status" value="1"/>
</dbReference>
<dbReference type="SUPFAM" id="SSF55785">
    <property type="entry name" value="PYP-like sensor domain (PAS domain)"/>
    <property type="match status" value="1"/>
</dbReference>
<dbReference type="InterPro" id="IPR000160">
    <property type="entry name" value="GGDEF_dom"/>
</dbReference>
<dbReference type="InterPro" id="IPR052163">
    <property type="entry name" value="DGC-Regulatory_Protein"/>
</dbReference>
<dbReference type="RefSeq" id="WP_158739572.1">
    <property type="nucleotide sequence ID" value="NZ_WSLF01000002.1"/>
</dbReference>
<dbReference type="InterPro" id="IPR000700">
    <property type="entry name" value="PAS-assoc_C"/>
</dbReference>
<organism evidence="5 6">
    <name type="scientific">Defluviitalea raffinosedens</name>
    <dbReference type="NCBI Taxonomy" id="1450156"/>
    <lineage>
        <taxon>Bacteria</taxon>
        <taxon>Bacillati</taxon>
        <taxon>Bacillota</taxon>
        <taxon>Clostridia</taxon>
        <taxon>Lachnospirales</taxon>
        <taxon>Defluviitaleaceae</taxon>
        <taxon>Defluviitalea</taxon>
    </lineage>
</organism>
<dbReference type="Gene3D" id="3.30.450.20">
    <property type="entry name" value="PAS domain"/>
    <property type="match status" value="1"/>
</dbReference>
<evidence type="ECO:0000259" key="4">
    <source>
        <dbReference type="PROSITE" id="PS50887"/>
    </source>
</evidence>
<keyword evidence="1" id="KW-0812">Transmembrane</keyword>
<keyword evidence="1" id="KW-0472">Membrane</keyword>
<dbReference type="Pfam" id="PF08447">
    <property type="entry name" value="PAS_3"/>
    <property type="match status" value="1"/>
</dbReference>
<dbReference type="Gene3D" id="3.30.70.270">
    <property type="match status" value="1"/>
</dbReference>
<evidence type="ECO:0000313" key="5">
    <source>
        <dbReference type="EMBL" id="KAE9636321.1"/>
    </source>
</evidence>
<feature type="transmembrane region" description="Helical" evidence="1">
    <location>
        <begin position="38"/>
        <end position="56"/>
    </location>
</feature>
<dbReference type="OrthoDB" id="9805474at2"/>
<dbReference type="FunFam" id="3.30.70.270:FF:000001">
    <property type="entry name" value="Diguanylate cyclase domain protein"/>
    <property type="match status" value="1"/>
</dbReference>
<feature type="transmembrane region" description="Helical" evidence="1">
    <location>
        <begin position="63"/>
        <end position="80"/>
    </location>
</feature>
<dbReference type="EMBL" id="WSLF01000002">
    <property type="protein sequence ID" value="KAE9636321.1"/>
    <property type="molecule type" value="Genomic_DNA"/>
</dbReference>
<evidence type="ECO:0000313" key="6">
    <source>
        <dbReference type="Proteomes" id="UP000483018"/>
    </source>
</evidence>
<protein>
    <submittedName>
        <fullName evidence="5">Diguanylate cyclase</fullName>
    </submittedName>
</protein>
<dbReference type="Pfam" id="PF00990">
    <property type="entry name" value="GGDEF"/>
    <property type="match status" value="1"/>
</dbReference>
<dbReference type="PANTHER" id="PTHR46663">
    <property type="entry name" value="DIGUANYLATE CYCLASE DGCT-RELATED"/>
    <property type="match status" value="1"/>
</dbReference>
<feature type="transmembrane region" description="Helical" evidence="1">
    <location>
        <begin position="107"/>
        <end position="127"/>
    </location>
</feature>
<dbReference type="PROSITE" id="PS50112">
    <property type="entry name" value="PAS"/>
    <property type="match status" value="1"/>
</dbReference>
<dbReference type="InterPro" id="IPR035965">
    <property type="entry name" value="PAS-like_dom_sf"/>
</dbReference>
<evidence type="ECO:0000259" key="3">
    <source>
        <dbReference type="PROSITE" id="PS50113"/>
    </source>
</evidence>
<name>A0A7C8LR92_9FIRM</name>
<accession>A0A7C8LR92</accession>
<feature type="transmembrane region" description="Helical" evidence="1">
    <location>
        <begin position="139"/>
        <end position="156"/>
    </location>
</feature>
<reference evidence="5 6" key="1">
    <citation type="submission" date="2019-12" db="EMBL/GenBank/DDBJ databases">
        <title>Defluviitalea raffinosedens, isolated from a biogas fermenter, genome sequencing and characterization.</title>
        <authorList>
            <person name="Rettenmaier R."/>
            <person name="Schneider M."/>
            <person name="Neuhaus K."/>
            <person name="Liebl W."/>
            <person name="Zverlov V."/>
        </authorList>
    </citation>
    <scope>NUCLEOTIDE SEQUENCE [LARGE SCALE GENOMIC DNA]</scope>
    <source>
        <strain evidence="5 6">249c-K6</strain>
    </source>
</reference>
<dbReference type="PANTHER" id="PTHR46663:SF3">
    <property type="entry name" value="SLL0267 PROTEIN"/>
    <property type="match status" value="1"/>
</dbReference>